<dbReference type="EC" id="6.3.3.2" evidence="5"/>
<evidence type="ECO:0000256" key="2">
    <source>
        <dbReference type="ARBA" id="ARBA00022741"/>
    </source>
</evidence>
<comment type="caution">
    <text evidence="6">The sequence shown here is derived from an EMBL/GenBank/DDBJ whole genome shotgun (WGS) entry which is preliminary data.</text>
</comment>
<accession>A0A6C2D4B5</accession>
<dbReference type="InterPro" id="IPR024185">
    <property type="entry name" value="FTHF_cligase-like_sf"/>
</dbReference>
<dbReference type="GO" id="GO:0046872">
    <property type="term" value="F:metal ion binding"/>
    <property type="evidence" value="ECO:0007669"/>
    <property type="project" value="UniProtKB-KW"/>
</dbReference>
<keyword evidence="2 5" id="KW-0547">Nucleotide-binding</keyword>
<keyword evidence="3 5" id="KW-0067">ATP-binding</keyword>
<organism evidence="6 7">
    <name type="scientific">Zoogloea oleivorans</name>
    <dbReference type="NCBI Taxonomy" id="1552750"/>
    <lineage>
        <taxon>Bacteria</taxon>
        <taxon>Pseudomonadati</taxon>
        <taxon>Pseudomonadota</taxon>
        <taxon>Betaproteobacteria</taxon>
        <taxon>Rhodocyclales</taxon>
        <taxon>Zoogloeaceae</taxon>
        <taxon>Zoogloea</taxon>
    </lineage>
</organism>
<feature type="binding site" evidence="4">
    <location>
        <position position="78"/>
    </location>
    <ligand>
        <name>substrate</name>
    </ligand>
</feature>
<evidence type="ECO:0000256" key="1">
    <source>
        <dbReference type="ARBA" id="ARBA00010638"/>
    </source>
</evidence>
<comment type="catalytic activity">
    <reaction evidence="5">
        <text>(6S)-5-formyl-5,6,7,8-tetrahydrofolate + ATP = (6R)-5,10-methenyltetrahydrofolate + ADP + phosphate</text>
        <dbReference type="Rhea" id="RHEA:10488"/>
        <dbReference type="ChEBI" id="CHEBI:30616"/>
        <dbReference type="ChEBI" id="CHEBI:43474"/>
        <dbReference type="ChEBI" id="CHEBI:57455"/>
        <dbReference type="ChEBI" id="CHEBI:57457"/>
        <dbReference type="ChEBI" id="CHEBI:456216"/>
        <dbReference type="EC" id="6.3.3.2"/>
    </reaction>
</comment>
<sequence length="216" mass="23654">MPPENSTVNSPLPRPAADSGGEIAALRKNLRNARIAAREQLPAAERQALTARIEAHLDALLARLAPTRLAFCWPWRNEVDLVPWMNRWLAADATRRAALPVVRNPGQPMAFLRWTPDAAMDTDHHDIPIPADGERLEPDLILVPLNVFDAAGYRLGYGGGYFDRTLAALDPLPVCVGVAFELARTETVYPQPHDQPMDWIVTEAGAAQATGRTLSA</sequence>
<keyword evidence="7" id="KW-1185">Reference proteome</keyword>
<dbReference type="InterPro" id="IPR002698">
    <property type="entry name" value="FTHF_cligase"/>
</dbReference>
<dbReference type="EMBL" id="SDKK01000004">
    <property type="protein sequence ID" value="TYC60826.1"/>
    <property type="molecule type" value="Genomic_DNA"/>
</dbReference>
<dbReference type="PIRSF" id="PIRSF006806">
    <property type="entry name" value="FTHF_cligase"/>
    <property type="match status" value="1"/>
</dbReference>
<evidence type="ECO:0000313" key="7">
    <source>
        <dbReference type="Proteomes" id="UP000389128"/>
    </source>
</evidence>
<dbReference type="Pfam" id="PF01812">
    <property type="entry name" value="5-FTHF_cyc-lig"/>
    <property type="match status" value="1"/>
</dbReference>
<dbReference type="AlphaFoldDB" id="A0A6C2D4B5"/>
<proteinExistence type="inferred from homology"/>
<dbReference type="GO" id="GO:0009396">
    <property type="term" value="P:folic acid-containing compound biosynthetic process"/>
    <property type="evidence" value="ECO:0007669"/>
    <property type="project" value="TreeGrafter"/>
</dbReference>
<dbReference type="Proteomes" id="UP000389128">
    <property type="component" value="Unassembled WGS sequence"/>
</dbReference>
<dbReference type="NCBIfam" id="TIGR02727">
    <property type="entry name" value="MTHFS_bact"/>
    <property type="match status" value="1"/>
</dbReference>
<evidence type="ECO:0000256" key="5">
    <source>
        <dbReference type="RuleBase" id="RU361279"/>
    </source>
</evidence>
<dbReference type="GO" id="GO:0030272">
    <property type="term" value="F:5-formyltetrahydrofolate cyclo-ligase activity"/>
    <property type="evidence" value="ECO:0007669"/>
    <property type="project" value="UniProtKB-EC"/>
</dbReference>
<protein>
    <recommendedName>
        <fullName evidence="5">5-formyltetrahydrofolate cyclo-ligase</fullName>
        <ecNumber evidence="5">6.3.3.2</ecNumber>
    </recommendedName>
</protein>
<dbReference type="Gene3D" id="3.40.50.10420">
    <property type="entry name" value="NagB/RpiA/CoA transferase-like"/>
    <property type="match status" value="1"/>
</dbReference>
<dbReference type="SUPFAM" id="SSF100950">
    <property type="entry name" value="NagB/RpiA/CoA transferase-like"/>
    <property type="match status" value="1"/>
</dbReference>
<dbReference type="GO" id="GO:0035999">
    <property type="term" value="P:tetrahydrofolate interconversion"/>
    <property type="evidence" value="ECO:0007669"/>
    <property type="project" value="TreeGrafter"/>
</dbReference>
<dbReference type="PANTHER" id="PTHR23407:SF1">
    <property type="entry name" value="5-FORMYLTETRAHYDROFOLATE CYCLO-LIGASE"/>
    <property type="match status" value="1"/>
</dbReference>
<name>A0A6C2D4B5_9RHOO</name>
<reference evidence="6 7" key="1">
    <citation type="submission" date="2019-01" db="EMBL/GenBank/DDBJ databases">
        <title>Zoogloea oleivorans genome sequencing and assembly.</title>
        <authorList>
            <person name="Tancsics A."/>
            <person name="Farkas M."/>
            <person name="Kriszt B."/>
            <person name="Maroti G."/>
            <person name="Horvath B."/>
        </authorList>
    </citation>
    <scope>NUCLEOTIDE SEQUENCE [LARGE SCALE GENOMIC DNA]</scope>
    <source>
        <strain evidence="6 7">Buc</strain>
    </source>
</reference>
<evidence type="ECO:0000256" key="4">
    <source>
        <dbReference type="PIRSR" id="PIRSR006806-1"/>
    </source>
</evidence>
<dbReference type="GO" id="GO:0005524">
    <property type="term" value="F:ATP binding"/>
    <property type="evidence" value="ECO:0007669"/>
    <property type="project" value="UniProtKB-KW"/>
</dbReference>
<evidence type="ECO:0000256" key="3">
    <source>
        <dbReference type="ARBA" id="ARBA00022840"/>
    </source>
</evidence>
<comment type="cofactor">
    <cofactor evidence="5">
        <name>Mg(2+)</name>
        <dbReference type="ChEBI" id="CHEBI:18420"/>
    </cofactor>
</comment>
<dbReference type="OrthoDB" id="9801938at2"/>
<comment type="similarity">
    <text evidence="1 5">Belongs to the 5-formyltetrahydrofolate cyclo-ligase family.</text>
</comment>
<keyword evidence="5" id="KW-0460">Magnesium</keyword>
<gene>
    <name evidence="6" type="ORF">ETQ85_05345</name>
</gene>
<dbReference type="PANTHER" id="PTHR23407">
    <property type="entry name" value="ATPASE INHIBITOR/5-FORMYLTETRAHYDROFOLATE CYCLO-LIGASE"/>
    <property type="match status" value="1"/>
</dbReference>
<keyword evidence="6" id="KW-0436">Ligase</keyword>
<evidence type="ECO:0000313" key="6">
    <source>
        <dbReference type="EMBL" id="TYC60826.1"/>
    </source>
</evidence>
<dbReference type="InterPro" id="IPR037171">
    <property type="entry name" value="NagB/RpiA_transferase-like"/>
</dbReference>
<keyword evidence="5" id="KW-0479">Metal-binding</keyword>